<sequence>MRFDEKTKEFRGTIGQNIPCSREEMEEDLLETLYQWWRDARELEPREIARELAVSRRELRTLTKRMVQHGYLEETEREEPLRLTEFGRIQGAECIARHQCLTQFLQMVADMDEREAQEDACRIEHLISKKGIGGISNFLKYGDTFERTIHYMDPRALYEPGNYEVSMGIYYMERRRPAILSREYYDFMPEAVLEVKKEGCCFYLRPKSEMYSAEITLWYKTRVEWKTAERTKEGFRISAACFDYTTSPAIPVMKGLGILAFTEDGRIPEDIDCREFNVRI</sequence>
<keyword evidence="5" id="KW-1185">Reference proteome</keyword>
<dbReference type="InterPro" id="IPR050536">
    <property type="entry name" value="DtxR_MntR_Metal-Reg"/>
</dbReference>
<dbReference type="RefSeq" id="WP_158370935.1">
    <property type="nucleotide sequence ID" value="NZ_JAOQJU010000017.1"/>
</dbReference>
<dbReference type="Pfam" id="PF02742">
    <property type="entry name" value="Fe_dep_repr_C"/>
    <property type="match status" value="1"/>
</dbReference>
<protein>
    <submittedName>
        <fullName evidence="4">Metal-dependent transcriptional regulator</fullName>
    </submittedName>
</protein>
<comment type="subcellular location">
    <subcellularLocation>
        <location evidence="1">Cytoplasm</location>
    </subcellularLocation>
</comment>
<dbReference type="SMART" id="SM00529">
    <property type="entry name" value="HTH_DTXR"/>
    <property type="match status" value="1"/>
</dbReference>
<dbReference type="Proteomes" id="UP001652431">
    <property type="component" value="Unassembled WGS sequence"/>
</dbReference>
<dbReference type="PANTHER" id="PTHR33238">
    <property type="entry name" value="IRON (METAL) DEPENDENT REPRESSOR, DTXR FAMILY"/>
    <property type="match status" value="1"/>
</dbReference>
<evidence type="ECO:0000256" key="1">
    <source>
        <dbReference type="ARBA" id="ARBA00004496"/>
    </source>
</evidence>
<comment type="caution">
    <text evidence="4">The sequence shown here is derived from an EMBL/GenBank/DDBJ whole genome shotgun (WGS) entry which is preliminary data.</text>
</comment>
<dbReference type="InterPro" id="IPR001367">
    <property type="entry name" value="Fe_dep_repressor"/>
</dbReference>
<dbReference type="EMBL" id="JAOQJU010000017">
    <property type="protein sequence ID" value="MCU6687314.1"/>
    <property type="molecule type" value="Genomic_DNA"/>
</dbReference>
<dbReference type="InterPro" id="IPR036421">
    <property type="entry name" value="Fe_dep_repressor_sf"/>
</dbReference>
<name>A0ABT2RPH4_9FIRM</name>
<evidence type="ECO:0000256" key="2">
    <source>
        <dbReference type="ARBA" id="ARBA00011738"/>
    </source>
</evidence>
<evidence type="ECO:0000313" key="4">
    <source>
        <dbReference type="EMBL" id="MCU6687314.1"/>
    </source>
</evidence>
<dbReference type="InterPro" id="IPR036388">
    <property type="entry name" value="WH-like_DNA-bd_sf"/>
</dbReference>
<evidence type="ECO:0000259" key="3">
    <source>
        <dbReference type="Pfam" id="PF02742"/>
    </source>
</evidence>
<dbReference type="InterPro" id="IPR022689">
    <property type="entry name" value="Iron_dep_repressor"/>
</dbReference>
<reference evidence="4 5" key="1">
    <citation type="journal article" date="2021" name="ISME Commun">
        <title>Automated analysis of genomic sequences facilitates high-throughput and comprehensive description of bacteria.</title>
        <authorList>
            <person name="Hitch T.C.A."/>
        </authorList>
    </citation>
    <scope>NUCLEOTIDE SEQUENCE [LARGE SCALE GENOMIC DNA]</scope>
    <source>
        <strain evidence="4 5">Sanger_03</strain>
    </source>
</reference>
<accession>A0ABT2RPH4</accession>
<feature type="domain" description="Iron dependent repressor metal binding and dimerisation" evidence="3">
    <location>
        <begin position="84"/>
        <end position="141"/>
    </location>
</feature>
<dbReference type="PANTHER" id="PTHR33238:SF11">
    <property type="entry name" value="TRANSCRIPTIONAL REGULATOR MNTR"/>
    <property type="match status" value="1"/>
</dbReference>
<dbReference type="SUPFAM" id="SSF47979">
    <property type="entry name" value="Iron-dependent repressor protein, dimerization domain"/>
    <property type="match status" value="1"/>
</dbReference>
<organism evidence="4 5">
    <name type="scientific">Dorea acetigenes</name>
    <dbReference type="NCBI Taxonomy" id="2981787"/>
    <lineage>
        <taxon>Bacteria</taxon>
        <taxon>Bacillati</taxon>
        <taxon>Bacillota</taxon>
        <taxon>Clostridia</taxon>
        <taxon>Lachnospirales</taxon>
        <taxon>Lachnospiraceae</taxon>
        <taxon>Dorea</taxon>
    </lineage>
</organism>
<proteinExistence type="predicted"/>
<dbReference type="Gene3D" id="1.10.10.10">
    <property type="entry name" value="Winged helix-like DNA-binding domain superfamily/Winged helix DNA-binding domain"/>
    <property type="match status" value="1"/>
</dbReference>
<gene>
    <name evidence="4" type="ORF">OCV99_12330</name>
</gene>
<evidence type="ECO:0000313" key="5">
    <source>
        <dbReference type="Proteomes" id="UP001652431"/>
    </source>
</evidence>
<comment type="subunit">
    <text evidence="2">Homodimer.</text>
</comment>